<feature type="transmembrane region" description="Helical" evidence="7">
    <location>
        <begin position="122"/>
        <end position="145"/>
    </location>
</feature>
<evidence type="ECO:0000256" key="7">
    <source>
        <dbReference type="SAM" id="Phobius"/>
    </source>
</evidence>
<dbReference type="AlphaFoldDB" id="A0A6P1T3Q0"/>
<feature type="transmembrane region" description="Helical" evidence="7">
    <location>
        <begin position="166"/>
        <end position="186"/>
    </location>
</feature>
<protein>
    <submittedName>
        <fullName evidence="8">AEC family transporter</fullName>
    </submittedName>
</protein>
<comment type="subcellular location">
    <subcellularLocation>
        <location evidence="1">Membrane</location>
        <topology evidence="1">Multi-pass membrane protein</topology>
    </subcellularLocation>
</comment>
<keyword evidence="5 7" id="KW-1133">Transmembrane helix</keyword>
<feature type="transmembrane region" description="Helical" evidence="7">
    <location>
        <begin position="264"/>
        <end position="281"/>
    </location>
</feature>
<sequence length="314" mass="32637">MIEVLSISGTIFALIAVGYLAVLWKVFAEAELRTLGTYVVRFALPALVFRAVSGRELGEILNAGYLGGYLIGSLAVLVVGYVSALRMFGQSRVAATFHAMGMSCANSGFIGYPIVLMALPSVAATALALNMIVENLVLIPLILILAEASSGSARGWPMVRTIGRRLATNPITVALVAGLAVSLLGIPLPRVIAEPVNLIAASSAALSLLVIGGTLVGLQVRAVDRQVLVVVAGKLLLLPLAVWAGIVLMGAIGLEVGDGKLVEAAILIAATPAMGIYPLLAQQYGEEKSAAMAMLLMTVFSFFTITGLLLLLQV</sequence>
<dbReference type="EMBL" id="CP046620">
    <property type="protein sequence ID" value="QHQ36340.1"/>
    <property type="molecule type" value="Genomic_DNA"/>
</dbReference>
<keyword evidence="6 7" id="KW-0472">Membrane</keyword>
<organism evidence="8 9">
    <name type="scientific">Algicella marina</name>
    <dbReference type="NCBI Taxonomy" id="2683284"/>
    <lineage>
        <taxon>Bacteria</taxon>
        <taxon>Pseudomonadati</taxon>
        <taxon>Pseudomonadota</taxon>
        <taxon>Alphaproteobacteria</taxon>
        <taxon>Rhodobacterales</taxon>
        <taxon>Paracoccaceae</taxon>
        <taxon>Algicella</taxon>
    </lineage>
</organism>
<feature type="transmembrane region" description="Helical" evidence="7">
    <location>
        <begin position="97"/>
        <end position="116"/>
    </location>
</feature>
<keyword evidence="2" id="KW-0813">Transport</keyword>
<evidence type="ECO:0000256" key="4">
    <source>
        <dbReference type="ARBA" id="ARBA00022692"/>
    </source>
</evidence>
<dbReference type="RefSeq" id="WP_161862887.1">
    <property type="nucleotide sequence ID" value="NZ_CP046620.1"/>
</dbReference>
<evidence type="ECO:0000313" key="8">
    <source>
        <dbReference type="EMBL" id="QHQ36340.1"/>
    </source>
</evidence>
<dbReference type="Pfam" id="PF03547">
    <property type="entry name" value="Mem_trans"/>
    <property type="match status" value="1"/>
</dbReference>
<gene>
    <name evidence="8" type="ORF">GO499_14720</name>
</gene>
<evidence type="ECO:0000256" key="3">
    <source>
        <dbReference type="ARBA" id="ARBA00022475"/>
    </source>
</evidence>
<feature type="transmembrane region" description="Helical" evidence="7">
    <location>
        <begin position="35"/>
        <end position="53"/>
    </location>
</feature>
<dbReference type="PANTHER" id="PTHR36838">
    <property type="entry name" value="AUXIN EFFLUX CARRIER FAMILY PROTEIN"/>
    <property type="match status" value="1"/>
</dbReference>
<evidence type="ECO:0000256" key="6">
    <source>
        <dbReference type="ARBA" id="ARBA00023136"/>
    </source>
</evidence>
<proteinExistence type="predicted"/>
<reference evidence="8 9" key="1">
    <citation type="submission" date="2019-12" db="EMBL/GenBank/DDBJ databases">
        <title>Complete genome sequence of Algicella marina strain 9Alg 56(T) isolated from the red alga Tichocarpus crinitus.</title>
        <authorList>
            <person name="Kim S.-G."/>
            <person name="Nedashkovskaya O.I."/>
        </authorList>
    </citation>
    <scope>NUCLEOTIDE SEQUENCE [LARGE SCALE GENOMIC DNA]</scope>
    <source>
        <strain evidence="8 9">9Alg 56</strain>
    </source>
</reference>
<evidence type="ECO:0000256" key="2">
    <source>
        <dbReference type="ARBA" id="ARBA00022448"/>
    </source>
</evidence>
<feature type="transmembrane region" description="Helical" evidence="7">
    <location>
        <begin position="6"/>
        <end position="28"/>
    </location>
</feature>
<dbReference type="InterPro" id="IPR004776">
    <property type="entry name" value="Mem_transp_PIN-like"/>
</dbReference>
<evidence type="ECO:0000256" key="5">
    <source>
        <dbReference type="ARBA" id="ARBA00022989"/>
    </source>
</evidence>
<dbReference type="Proteomes" id="UP000464495">
    <property type="component" value="Chromosome"/>
</dbReference>
<accession>A0A6P1T3Q0</accession>
<dbReference type="PANTHER" id="PTHR36838:SF1">
    <property type="entry name" value="SLR1864 PROTEIN"/>
    <property type="match status" value="1"/>
</dbReference>
<feature type="transmembrane region" description="Helical" evidence="7">
    <location>
        <begin position="293"/>
        <end position="312"/>
    </location>
</feature>
<evidence type="ECO:0000256" key="1">
    <source>
        <dbReference type="ARBA" id="ARBA00004141"/>
    </source>
</evidence>
<evidence type="ECO:0000313" key="9">
    <source>
        <dbReference type="Proteomes" id="UP000464495"/>
    </source>
</evidence>
<dbReference type="KEGG" id="amaq:GO499_14720"/>
<dbReference type="GO" id="GO:0055085">
    <property type="term" value="P:transmembrane transport"/>
    <property type="evidence" value="ECO:0007669"/>
    <property type="project" value="InterPro"/>
</dbReference>
<keyword evidence="9" id="KW-1185">Reference proteome</keyword>
<feature type="transmembrane region" description="Helical" evidence="7">
    <location>
        <begin position="198"/>
        <end position="220"/>
    </location>
</feature>
<feature type="transmembrane region" description="Helical" evidence="7">
    <location>
        <begin position="65"/>
        <end position="85"/>
    </location>
</feature>
<feature type="transmembrane region" description="Helical" evidence="7">
    <location>
        <begin position="227"/>
        <end position="252"/>
    </location>
</feature>
<dbReference type="GO" id="GO:0016020">
    <property type="term" value="C:membrane"/>
    <property type="evidence" value="ECO:0007669"/>
    <property type="project" value="UniProtKB-SubCell"/>
</dbReference>
<name>A0A6P1T3Q0_9RHOB</name>
<keyword evidence="4 7" id="KW-0812">Transmembrane</keyword>
<keyword evidence="3" id="KW-1003">Cell membrane</keyword>